<name>A0ABW2V106_9BACL</name>
<dbReference type="Pfam" id="PF24898">
    <property type="entry name" value="GGDEF_GdpP"/>
    <property type="match status" value="1"/>
</dbReference>
<dbReference type="RefSeq" id="WP_246068097.1">
    <property type="nucleotide sequence ID" value="NZ_JBHTGQ010000002.1"/>
</dbReference>
<comment type="caution">
    <text evidence="2">The sequence shown here is derived from an EMBL/GenBank/DDBJ whole genome shotgun (WGS) entry which is preliminary data.</text>
</comment>
<evidence type="ECO:0000259" key="1">
    <source>
        <dbReference type="PROSITE" id="PS50887"/>
    </source>
</evidence>
<accession>A0ABW2V106</accession>
<proteinExistence type="predicted"/>
<organism evidence="2 3">
    <name type="scientific">Paenibacillus thermoaerophilus</name>
    <dbReference type="NCBI Taxonomy" id="1215385"/>
    <lineage>
        <taxon>Bacteria</taxon>
        <taxon>Bacillati</taxon>
        <taxon>Bacillota</taxon>
        <taxon>Bacilli</taxon>
        <taxon>Bacillales</taxon>
        <taxon>Paenibacillaceae</taxon>
        <taxon>Paenibacillus</taxon>
    </lineage>
</organism>
<evidence type="ECO:0000313" key="2">
    <source>
        <dbReference type="EMBL" id="MFC7748490.1"/>
    </source>
</evidence>
<reference evidence="3" key="1">
    <citation type="journal article" date="2019" name="Int. J. Syst. Evol. Microbiol.">
        <title>The Global Catalogue of Microorganisms (GCM) 10K type strain sequencing project: providing services to taxonomists for standard genome sequencing and annotation.</title>
        <authorList>
            <consortium name="The Broad Institute Genomics Platform"/>
            <consortium name="The Broad Institute Genome Sequencing Center for Infectious Disease"/>
            <person name="Wu L."/>
            <person name="Ma J."/>
        </authorList>
    </citation>
    <scope>NUCLEOTIDE SEQUENCE [LARGE SCALE GENOMIC DNA]</scope>
    <source>
        <strain evidence="3">JCM 18657</strain>
    </source>
</reference>
<sequence>MPNPHIAIGIIGPQTFVDQIENGIRSFPTFSPVYWVCEHDEQVPALAERLAEQAEVLLVSSPLAQRLIKEKNALSLPVHCVPVREAALYKALLRAYGAGRPVAGGSIDSLTELMLARACSDLGLSRDAFALYDGPAYASKEDLVAFHAAAYDGDPGKAALTGSESVARELRRRGIPSLWLQPADQDVIVTLERALLSTETRRSKETQIVVGLINVDDFGKMVQQRSSEHEVQKLKLDIHRMVLDYVESLEGYLTPLGGDEYLFFTTRGIFERETGGYKTIPLGKDANKTLGISISLGIGFGQSANEAGTNARSALRKAKEAGGNTCFIVREDRTLIGPLEMGEPVRNVLALTDAELIKRAEDAGMTSAYLSRLLTHQARTGRNEYMVHELASLLGITVRSAHRLLQMWMDNGLVEITGIEKVPRGRPRQLFRFTLLDGRTDGTAADRFRTDHR</sequence>
<dbReference type="InterPro" id="IPR043128">
    <property type="entry name" value="Rev_trsase/Diguanyl_cyclase"/>
</dbReference>
<keyword evidence="3" id="KW-1185">Reference proteome</keyword>
<dbReference type="PROSITE" id="PS50887">
    <property type="entry name" value="GGDEF"/>
    <property type="match status" value="1"/>
</dbReference>
<dbReference type="Gene3D" id="3.30.70.270">
    <property type="match status" value="1"/>
</dbReference>
<dbReference type="InterPro" id="IPR000160">
    <property type="entry name" value="GGDEF_dom"/>
</dbReference>
<dbReference type="Proteomes" id="UP001596528">
    <property type="component" value="Unassembled WGS sequence"/>
</dbReference>
<feature type="domain" description="GGDEF" evidence="1">
    <location>
        <begin position="206"/>
        <end position="331"/>
    </location>
</feature>
<protein>
    <recommendedName>
        <fullName evidence="1">GGDEF domain-containing protein</fullName>
    </recommendedName>
</protein>
<dbReference type="EMBL" id="JBHTGQ010000002">
    <property type="protein sequence ID" value="MFC7748490.1"/>
    <property type="molecule type" value="Genomic_DNA"/>
</dbReference>
<evidence type="ECO:0000313" key="3">
    <source>
        <dbReference type="Proteomes" id="UP001596528"/>
    </source>
</evidence>
<gene>
    <name evidence="2" type="ORF">ACFQWB_00835</name>
</gene>